<accession>A0A6J6Q2Y2</accession>
<sequence length="297" mass="31841">MRRPLTVLAVALLGAGLGATTVAAPASAGESIVAPTHGFDPDEWSIRGYDCAGAPAGTTRLDLRATPLAQDGLGALLVTGTDDSLGGVLRRHVGVALPSISTTAYAVEGDDPHGVWRVEIGEHTLISDPVPLLARAWGRYYLRGAVLHEGEWSGSIDEFQREYGISEPWTAGLLTGGCVGSPLTWIDRVYDKQSRFSNDLEPSTWVSLVLVDPSRLRARVHRAVLETGEVTTPRGARVRLRQVRTADGQVTRTAYRRTDGRGAVTFPVRDRGRATRQAVWDPAGPGALVRSPLLLTP</sequence>
<dbReference type="AlphaFoldDB" id="A0A6J6Q2Y2"/>
<evidence type="ECO:0000313" key="1">
    <source>
        <dbReference type="EMBL" id="CAB4703485.1"/>
    </source>
</evidence>
<gene>
    <name evidence="1" type="ORF">UFOPK2579_01060</name>
</gene>
<proteinExistence type="predicted"/>
<protein>
    <submittedName>
        <fullName evidence="1">Unannotated protein</fullName>
    </submittedName>
</protein>
<name>A0A6J6Q2Y2_9ZZZZ</name>
<dbReference type="EMBL" id="CAEZXR010000106">
    <property type="protein sequence ID" value="CAB4703485.1"/>
    <property type="molecule type" value="Genomic_DNA"/>
</dbReference>
<organism evidence="1">
    <name type="scientific">freshwater metagenome</name>
    <dbReference type="NCBI Taxonomy" id="449393"/>
    <lineage>
        <taxon>unclassified sequences</taxon>
        <taxon>metagenomes</taxon>
        <taxon>ecological metagenomes</taxon>
    </lineage>
</organism>
<reference evidence="1" key="1">
    <citation type="submission" date="2020-05" db="EMBL/GenBank/DDBJ databases">
        <authorList>
            <person name="Chiriac C."/>
            <person name="Salcher M."/>
            <person name="Ghai R."/>
            <person name="Kavagutti S V."/>
        </authorList>
    </citation>
    <scope>NUCLEOTIDE SEQUENCE</scope>
</reference>